<dbReference type="Proteomes" id="UP000218332">
    <property type="component" value="Unassembled WGS sequence"/>
</dbReference>
<dbReference type="SUPFAM" id="SSF53850">
    <property type="entry name" value="Periplasmic binding protein-like II"/>
    <property type="match status" value="1"/>
</dbReference>
<dbReference type="EMBL" id="NMPM01000031">
    <property type="protein sequence ID" value="PAV26312.1"/>
    <property type="molecule type" value="Genomic_DNA"/>
</dbReference>
<dbReference type="AlphaFoldDB" id="A0A2A2I3Z0"/>
<evidence type="ECO:0000256" key="1">
    <source>
        <dbReference type="ARBA" id="ARBA00010333"/>
    </source>
</evidence>
<dbReference type="PANTHER" id="PTHR35936">
    <property type="entry name" value="MEMBRANE-BOUND LYTIC MUREIN TRANSGLYCOSYLASE F"/>
    <property type="match status" value="1"/>
</dbReference>
<comment type="similarity">
    <text evidence="1">Belongs to the bacterial solute-binding protein 3 family.</text>
</comment>
<proteinExistence type="inferred from homology"/>
<name>A0A2A2I3Z0_9GAMM</name>
<sequence length="291" mass="33002">MTVKMASQMGRSRLARLLPRRLLACQFLANAGVPVVHNSRKTNAHYGSFKRLRCLLVLALSLAVPVQAEEPLTLLTGVWPPFVNPEKGENGVMTEVVMAAFASINQPVRIERLPWNRVRRATDKEGAVSFGWSWGRDTNRDWYHSDTLMTSKDVFAVRRGADIEWQSISQLTGYRIGVVRGYHLPSGIEDLRDDLNIVVAPRDESLLRMLLADRLDLAVTNPRVARHVMNGTRRDERGEIRLLTDRPIGSYSLHLTCHKNTPDCAQTVLRFNEGLRRIRDDGTWARITEEP</sequence>
<protein>
    <submittedName>
        <fullName evidence="2">Uncharacterized protein</fullName>
    </submittedName>
</protein>
<dbReference type="PANTHER" id="PTHR35936:SF25">
    <property type="entry name" value="ABC TRANSPORTER SUBSTRATE-BINDING PROTEIN"/>
    <property type="match status" value="1"/>
</dbReference>
<organism evidence="2 3">
    <name type="scientific">Tamilnaduibacter salinus</name>
    <dbReference type="NCBI Taxonomy" id="1484056"/>
    <lineage>
        <taxon>Bacteria</taxon>
        <taxon>Pseudomonadati</taxon>
        <taxon>Pseudomonadota</taxon>
        <taxon>Gammaproteobacteria</taxon>
        <taxon>Pseudomonadales</taxon>
        <taxon>Marinobacteraceae</taxon>
        <taxon>Tamilnaduibacter</taxon>
    </lineage>
</organism>
<keyword evidence="3" id="KW-1185">Reference proteome</keyword>
<accession>A0A2A2I3Z0</accession>
<comment type="caution">
    <text evidence="2">The sequence shown here is derived from an EMBL/GenBank/DDBJ whole genome shotgun (WGS) entry which is preliminary data.</text>
</comment>
<dbReference type="Gene3D" id="3.40.190.10">
    <property type="entry name" value="Periplasmic binding protein-like II"/>
    <property type="match status" value="2"/>
</dbReference>
<evidence type="ECO:0000313" key="2">
    <source>
        <dbReference type="EMBL" id="PAV26312.1"/>
    </source>
</evidence>
<evidence type="ECO:0000313" key="3">
    <source>
        <dbReference type="Proteomes" id="UP000218332"/>
    </source>
</evidence>
<gene>
    <name evidence="2" type="ORF">CF392_06505</name>
</gene>
<reference evidence="2 3" key="1">
    <citation type="submission" date="2017-07" db="EMBL/GenBank/DDBJ databases">
        <title>Tamlnaduibacter salinus (Mi-7) genome sequencing.</title>
        <authorList>
            <person name="Verma A."/>
            <person name="Krishnamurthi S."/>
        </authorList>
    </citation>
    <scope>NUCLEOTIDE SEQUENCE [LARGE SCALE GENOMIC DNA]</scope>
    <source>
        <strain evidence="2 3">Mi-7</strain>
    </source>
</reference>